<dbReference type="PROSITE" id="PS51736">
    <property type="entry name" value="RECOMBINASES_3"/>
    <property type="match status" value="1"/>
</dbReference>
<dbReference type="AlphaFoldDB" id="A0A2S6NGJ3"/>
<dbReference type="Pfam" id="PF13408">
    <property type="entry name" value="Zn_ribbon_recom"/>
    <property type="match status" value="1"/>
</dbReference>
<sequence>MMTNGDLMSRPPGGLSEKILRQHRDRLAIVYIRQSTVQQVERHQESTRLQYALVERAFDLGWARESIVVVDNDLGRSGATIEGRLGFQRLVAEVGLGRVGLVLGVEMSRLARSNRDWHQLLEICALFDTLIADVDGVYDPAHFNDRLLLGLKGTMSEAELHILKARMLAGRRAKARRGELGKPVPMGYVRRPSGEVALDPDEQAQATIRLVFALFERFRTVGKVLSYLVAHDIRMPVRIAGGPNKGELDWRRANRPTLHNLFGNPIYAGIYAYGVRTTERRRQKPGRPGTGRRPPRAGEAEVLLPDRLPAYISRAQFDRNQAQLCANRTENTGPTHAGTALLSGLVVCGRCGLRMTAGYNNNGHAARYICSGENSSYGTAFCQSLKAAPVDAQVTSIVLQALQPAALEASLAVATDLQAERAALEQQWRQRLERAQYKVDQARRRYTSTEPENRLVARTLERDWEEALAEQVRLTAEHDRFRRERPQAPGPGELAAIRQLTTDLPALWQAPTTTGEDRQTIVRLLLERVLLTVIDATEQVRLDCHWHGGSKTSHTLIRPVARVTALSTYAALLARATDLHRAGHGCANIAAILNQEAWRPPKRRDTFNAAMVRRLLTAAGVIEPAPRRPRIVSERRPDEWTIRELAAELGVPQPTLYHWVQTKRLPSRSVKAGSGSATLVTADAATIANLKTIRATPPPWRRLPPPGRTTNHATLDS</sequence>
<feature type="domain" description="Resolvase/invertase-type recombinase catalytic" evidence="3">
    <location>
        <begin position="27"/>
        <end position="178"/>
    </location>
</feature>
<protein>
    <recommendedName>
        <fullName evidence="7">Recombinase family protein</fullName>
    </recommendedName>
</protein>
<evidence type="ECO:0000256" key="1">
    <source>
        <dbReference type="SAM" id="Coils"/>
    </source>
</evidence>
<gene>
    <name evidence="5" type="ORF">CCS01_13945</name>
</gene>
<evidence type="ECO:0000259" key="4">
    <source>
        <dbReference type="PROSITE" id="PS51737"/>
    </source>
</evidence>
<evidence type="ECO:0000313" key="5">
    <source>
        <dbReference type="EMBL" id="PPQ33762.1"/>
    </source>
</evidence>
<dbReference type="PANTHER" id="PTHR30461">
    <property type="entry name" value="DNA-INVERTASE FROM LAMBDOID PROPHAGE"/>
    <property type="match status" value="1"/>
</dbReference>
<dbReference type="Pfam" id="PF07508">
    <property type="entry name" value="Recombinase"/>
    <property type="match status" value="1"/>
</dbReference>
<proteinExistence type="predicted"/>
<evidence type="ECO:0000256" key="2">
    <source>
        <dbReference type="SAM" id="MobiDB-lite"/>
    </source>
</evidence>
<dbReference type="InterPro" id="IPR050639">
    <property type="entry name" value="SSR_resolvase"/>
</dbReference>
<dbReference type="Gene3D" id="3.90.1750.20">
    <property type="entry name" value="Putative Large Serine Recombinase, Chain B, Domain 2"/>
    <property type="match status" value="1"/>
</dbReference>
<feature type="coiled-coil region" evidence="1">
    <location>
        <begin position="407"/>
        <end position="445"/>
    </location>
</feature>
<dbReference type="InterPro" id="IPR036162">
    <property type="entry name" value="Resolvase-like_N_sf"/>
</dbReference>
<feature type="region of interest" description="Disordered" evidence="2">
    <location>
        <begin position="696"/>
        <end position="717"/>
    </location>
</feature>
<dbReference type="GO" id="GO:0000150">
    <property type="term" value="F:DNA strand exchange activity"/>
    <property type="evidence" value="ECO:0007669"/>
    <property type="project" value="InterPro"/>
</dbReference>
<dbReference type="SMART" id="SM00857">
    <property type="entry name" value="Resolvase"/>
    <property type="match status" value="1"/>
</dbReference>
<dbReference type="CDD" id="cd00093">
    <property type="entry name" value="HTH_XRE"/>
    <property type="match status" value="1"/>
</dbReference>
<keyword evidence="6" id="KW-1185">Reference proteome</keyword>
<organism evidence="5 6">
    <name type="scientific">Rhodopila globiformis</name>
    <name type="common">Rhodopseudomonas globiformis</name>
    <dbReference type="NCBI Taxonomy" id="1071"/>
    <lineage>
        <taxon>Bacteria</taxon>
        <taxon>Pseudomonadati</taxon>
        <taxon>Pseudomonadota</taxon>
        <taxon>Alphaproteobacteria</taxon>
        <taxon>Acetobacterales</taxon>
        <taxon>Acetobacteraceae</taxon>
        <taxon>Rhodopila</taxon>
    </lineage>
</organism>
<comment type="caution">
    <text evidence="5">The sequence shown here is derived from an EMBL/GenBank/DDBJ whole genome shotgun (WGS) entry which is preliminary data.</text>
</comment>
<dbReference type="InterPro" id="IPR001387">
    <property type="entry name" value="Cro/C1-type_HTH"/>
</dbReference>
<dbReference type="EMBL" id="NHRY01000139">
    <property type="protein sequence ID" value="PPQ33762.1"/>
    <property type="molecule type" value="Genomic_DNA"/>
</dbReference>
<dbReference type="Proteomes" id="UP000239724">
    <property type="component" value="Unassembled WGS sequence"/>
</dbReference>
<feature type="compositionally biased region" description="Pro residues" evidence="2">
    <location>
        <begin position="696"/>
        <end position="707"/>
    </location>
</feature>
<dbReference type="InterPro" id="IPR025827">
    <property type="entry name" value="Zn_ribbon_recom_dom"/>
</dbReference>
<feature type="region of interest" description="Disordered" evidence="2">
    <location>
        <begin position="278"/>
        <end position="299"/>
    </location>
</feature>
<evidence type="ECO:0000259" key="3">
    <source>
        <dbReference type="PROSITE" id="PS51736"/>
    </source>
</evidence>
<dbReference type="PROSITE" id="PS51737">
    <property type="entry name" value="RECOMBINASE_DNA_BIND"/>
    <property type="match status" value="1"/>
</dbReference>
<dbReference type="CDD" id="cd00338">
    <property type="entry name" value="Ser_Recombinase"/>
    <property type="match status" value="1"/>
</dbReference>
<keyword evidence="1" id="KW-0175">Coiled coil</keyword>
<accession>A0A2S6NGJ3</accession>
<evidence type="ECO:0008006" key="7">
    <source>
        <dbReference type="Google" id="ProtNLM"/>
    </source>
</evidence>
<dbReference type="Gene3D" id="3.40.50.1390">
    <property type="entry name" value="Resolvase, N-terminal catalytic domain"/>
    <property type="match status" value="1"/>
</dbReference>
<name>A0A2S6NGJ3_RHOGL</name>
<dbReference type="Pfam" id="PF00239">
    <property type="entry name" value="Resolvase"/>
    <property type="match status" value="1"/>
</dbReference>
<dbReference type="InterPro" id="IPR011109">
    <property type="entry name" value="DNA_bind_recombinase_dom"/>
</dbReference>
<dbReference type="GO" id="GO:0003677">
    <property type="term" value="F:DNA binding"/>
    <property type="evidence" value="ECO:0007669"/>
    <property type="project" value="InterPro"/>
</dbReference>
<evidence type="ECO:0000313" key="6">
    <source>
        <dbReference type="Proteomes" id="UP000239724"/>
    </source>
</evidence>
<feature type="domain" description="Recombinase" evidence="4">
    <location>
        <begin position="185"/>
        <end position="330"/>
    </location>
</feature>
<dbReference type="PANTHER" id="PTHR30461:SF23">
    <property type="entry name" value="DNA RECOMBINASE-RELATED"/>
    <property type="match status" value="1"/>
</dbReference>
<dbReference type="SUPFAM" id="SSF53041">
    <property type="entry name" value="Resolvase-like"/>
    <property type="match status" value="1"/>
</dbReference>
<reference evidence="5 6" key="1">
    <citation type="journal article" date="2018" name="Arch. Microbiol.">
        <title>New insights into the metabolic potential of the phototrophic purple bacterium Rhodopila globiformis DSM 161(T) from its draft genome sequence and evidence for a vanadium-dependent nitrogenase.</title>
        <authorList>
            <person name="Imhoff J.F."/>
            <person name="Rahn T."/>
            <person name="Kunzel S."/>
            <person name="Neulinger S.C."/>
        </authorList>
    </citation>
    <scope>NUCLEOTIDE SEQUENCE [LARGE SCALE GENOMIC DNA]</scope>
    <source>
        <strain evidence="5 6">DSM 161</strain>
    </source>
</reference>
<dbReference type="InterPro" id="IPR038109">
    <property type="entry name" value="DNA_bind_recomb_sf"/>
</dbReference>
<dbReference type="InterPro" id="IPR006119">
    <property type="entry name" value="Resolv_N"/>
</dbReference>